<dbReference type="InterPro" id="IPR037241">
    <property type="entry name" value="E2F-DP_heterodim"/>
</dbReference>
<sequence>MASKRSAPSSPNTPQGMLVLPVSKKTRSPATATSSRYDSSLGLLTTKFTALIKGSISGSIDLNDAALQLQVQKRRIYDITNVLEGVGLIEKRSKNIIAWKGVSGATGEDTGFLDSRKELEALYEEDSMLDFWVEREKMRLRAEYGSGTSSTLYLTYSDICKGVGGENKTVLAIKNTLGGTLEVPDPEEGMGWGTRKYQMFLSTSAKVAKDDNELLAMGAADICAISKFSSHHRKGRLGRKVHQETAGKKEIEVFLLQGGKVQGVAEETEEGGSSQSTSSTSTSSKSKTKSGSTNPNHVSNESSIQNTPTLNPAEAPVILTEGKNIIKLLPIEHTDIDYTYHMPTDEGISDFFT</sequence>
<dbReference type="Gene3D" id="1.10.10.10">
    <property type="entry name" value="Winged helix-like DNA-binding domain superfamily/Winged helix DNA-binding domain"/>
    <property type="match status" value="1"/>
</dbReference>
<organism evidence="8 9">
    <name type="scientific">Triparma columacea</name>
    <dbReference type="NCBI Taxonomy" id="722753"/>
    <lineage>
        <taxon>Eukaryota</taxon>
        <taxon>Sar</taxon>
        <taxon>Stramenopiles</taxon>
        <taxon>Ochrophyta</taxon>
        <taxon>Bolidophyceae</taxon>
        <taxon>Parmales</taxon>
        <taxon>Triparmaceae</taxon>
        <taxon>Triparma</taxon>
    </lineage>
</organism>
<accession>A0A9W7L4D2</accession>
<dbReference type="SUPFAM" id="SSF46785">
    <property type="entry name" value="Winged helix' DNA-binding domain"/>
    <property type="match status" value="1"/>
</dbReference>
<dbReference type="Pfam" id="PF16421">
    <property type="entry name" value="E2F_CC-MB"/>
    <property type="match status" value="1"/>
</dbReference>
<gene>
    <name evidence="8" type="ORF">TrCOL_g12121</name>
</gene>
<dbReference type="GO" id="GO:0090575">
    <property type="term" value="C:RNA polymerase II transcription regulator complex"/>
    <property type="evidence" value="ECO:0007669"/>
    <property type="project" value="TreeGrafter"/>
</dbReference>
<dbReference type="InterPro" id="IPR015633">
    <property type="entry name" value="E2F"/>
</dbReference>
<name>A0A9W7L4D2_9STRA</name>
<evidence type="ECO:0000313" key="9">
    <source>
        <dbReference type="Proteomes" id="UP001165065"/>
    </source>
</evidence>
<dbReference type="FunFam" id="1.10.10.10:FF:000008">
    <property type="entry name" value="E2F transcription factor 1"/>
    <property type="match status" value="1"/>
</dbReference>
<feature type="compositionally biased region" description="Polar residues" evidence="6">
    <location>
        <begin position="294"/>
        <end position="310"/>
    </location>
</feature>
<dbReference type="InterPro" id="IPR036388">
    <property type="entry name" value="WH-like_DNA-bd_sf"/>
</dbReference>
<dbReference type="OrthoDB" id="1743261at2759"/>
<dbReference type="PANTHER" id="PTHR12081:SF18">
    <property type="entry name" value="TRANSCRIPTION FACTOR E2F2-RELATED"/>
    <property type="match status" value="1"/>
</dbReference>
<dbReference type="Pfam" id="PF02319">
    <property type="entry name" value="WHD_E2F_TDP"/>
    <property type="match status" value="1"/>
</dbReference>
<keyword evidence="3 5" id="KW-0238">DNA-binding</keyword>
<comment type="similarity">
    <text evidence="1 5">Belongs to the E2F/DP family.</text>
</comment>
<dbReference type="AlphaFoldDB" id="A0A9W7L4D2"/>
<comment type="subcellular location">
    <subcellularLocation>
        <location evidence="5">Nucleus</location>
    </subcellularLocation>
</comment>
<evidence type="ECO:0000256" key="2">
    <source>
        <dbReference type="ARBA" id="ARBA00023015"/>
    </source>
</evidence>
<dbReference type="EMBL" id="BRYA01000667">
    <property type="protein sequence ID" value="GMI28695.1"/>
    <property type="molecule type" value="Genomic_DNA"/>
</dbReference>
<keyword evidence="9" id="KW-1185">Reference proteome</keyword>
<dbReference type="GO" id="GO:0046983">
    <property type="term" value="F:protein dimerization activity"/>
    <property type="evidence" value="ECO:0007669"/>
    <property type="project" value="InterPro"/>
</dbReference>
<dbReference type="InterPro" id="IPR036390">
    <property type="entry name" value="WH_DNA-bd_sf"/>
</dbReference>
<reference evidence="9" key="1">
    <citation type="journal article" date="2023" name="Commun. Biol.">
        <title>Genome analysis of Parmales, the sister group of diatoms, reveals the evolutionary specialization of diatoms from phago-mixotrophs to photoautotrophs.</title>
        <authorList>
            <person name="Ban H."/>
            <person name="Sato S."/>
            <person name="Yoshikawa S."/>
            <person name="Yamada K."/>
            <person name="Nakamura Y."/>
            <person name="Ichinomiya M."/>
            <person name="Sato N."/>
            <person name="Blanc-Mathieu R."/>
            <person name="Endo H."/>
            <person name="Kuwata A."/>
            <person name="Ogata H."/>
        </authorList>
    </citation>
    <scope>NUCLEOTIDE SEQUENCE [LARGE SCALE GENOMIC DNA]</scope>
</reference>
<feature type="compositionally biased region" description="Low complexity" evidence="6">
    <location>
        <begin position="271"/>
        <end position="293"/>
    </location>
</feature>
<evidence type="ECO:0000256" key="6">
    <source>
        <dbReference type="SAM" id="MobiDB-lite"/>
    </source>
</evidence>
<evidence type="ECO:0000256" key="1">
    <source>
        <dbReference type="ARBA" id="ARBA00010940"/>
    </source>
</evidence>
<evidence type="ECO:0000259" key="7">
    <source>
        <dbReference type="SMART" id="SM01372"/>
    </source>
</evidence>
<dbReference type="SMART" id="SM01372">
    <property type="entry name" value="E2F_TDP"/>
    <property type="match status" value="1"/>
</dbReference>
<feature type="domain" description="E2F/DP family winged-helix DNA-binding" evidence="7">
    <location>
        <begin position="36"/>
        <end position="101"/>
    </location>
</feature>
<keyword evidence="4 5" id="KW-0804">Transcription</keyword>
<dbReference type="SUPFAM" id="SSF144074">
    <property type="entry name" value="E2F-DP heterodimerization region"/>
    <property type="match status" value="1"/>
</dbReference>
<feature type="region of interest" description="Disordered" evidence="6">
    <location>
        <begin position="1"/>
        <end position="35"/>
    </location>
</feature>
<dbReference type="InterPro" id="IPR003316">
    <property type="entry name" value="E2F_WHTH_DNA-bd_dom"/>
</dbReference>
<evidence type="ECO:0000256" key="5">
    <source>
        <dbReference type="RuleBase" id="RU003796"/>
    </source>
</evidence>
<evidence type="ECO:0000256" key="4">
    <source>
        <dbReference type="ARBA" id="ARBA00023163"/>
    </source>
</evidence>
<feature type="compositionally biased region" description="Polar residues" evidence="6">
    <location>
        <begin position="1"/>
        <end position="15"/>
    </location>
</feature>
<comment type="caution">
    <text evidence="8">The sequence shown here is derived from an EMBL/GenBank/DDBJ whole genome shotgun (WGS) entry which is preliminary data.</text>
</comment>
<feature type="region of interest" description="Disordered" evidence="6">
    <location>
        <begin position="263"/>
        <end position="310"/>
    </location>
</feature>
<dbReference type="GO" id="GO:0000978">
    <property type="term" value="F:RNA polymerase II cis-regulatory region sequence-specific DNA binding"/>
    <property type="evidence" value="ECO:0007669"/>
    <property type="project" value="InterPro"/>
</dbReference>
<dbReference type="InterPro" id="IPR032198">
    <property type="entry name" value="E2F_CC-MB"/>
</dbReference>
<protein>
    <recommendedName>
        <fullName evidence="7">E2F/DP family winged-helix DNA-binding domain-containing protein</fullName>
    </recommendedName>
</protein>
<dbReference type="GO" id="GO:0000981">
    <property type="term" value="F:DNA-binding transcription factor activity, RNA polymerase II-specific"/>
    <property type="evidence" value="ECO:0007669"/>
    <property type="project" value="TreeGrafter"/>
</dbReference>
<dbReference type="Proteomes" id="UP001165065">
    <property type="component" value="Unassembled WGS sequence"/>
</dbReference>
<keyword evidence="2 5" id="KW-0805">Transcription regulation</keyword>
<evidence type="ECO:0000256" key="3">
    <source>
        <dbReference type="ARBA" id="ARBA00023125"/>
    </source>
</evidence>
<evidence type="ECO:0000313" key="8">
    <source>
        <dbReference type="EMBL" id="GMI28695.1"/>
    </source>
</evidence>
<keyword evidence="5" id="KW-0539">Nucleus</keyword>
<dbReference type="PANTHER" id="PTHR12081">
    <property type="entry name" value="TRANSCRIPTION FACTOR E2F"/>
    <property type="match status" value="1"/>
</dbReference>
<dbReference type="Gene3D" id="6.10.250.540">
    <property type="match status" value="1"/>
</dbReference>
<proteinExistence type="inferred from homology"/>